<comment type="pathway">
    <text evidence="2 6">Cofactor biosynthesis; tetrahydrofolate biosynthesis; 2-amino-4-hydroxy-6-hydroxymethyl-7,8-dihydropteridine diphosphate from 7,8-dihydroneopterin triphosphate: step 3/4.</text>
</comment>
<comment type="catalytic activity">
    <reaction evidence="1 6">
        <text>7,8-dihydroneopterin = 6-hydroxymethyl-7,8-dihydropterin + glycolaldehyde</text>
        <dbReference type="Rhea" id="RHEA:10540"/>
        <dbReference type="ChEBI" id="CHEBI:17001"/>
        <dbReference type="ChEBI" id="CHEBI:17071"/>
        <dbReference type="ChEBI" id="CHEBI:44841"/>
        <dbReference type="EC" id="4.1.2.25"/>
    </reaction>
</comment>
<evidence type="ECO:0000256" key="3">
    <source>
        <dbReference type="ARBA" id="ARBA00005708"/>
    </source>
</evidence>
<accession>A0A4R2GHN0</accession>
<comment type="caution">
    <text evidence="8">The sequence shown here is derived from an EMBL/GenBank/DDBJ whole genome shotgun (WGS) entry which is preliminary data.</text>
</comment>
<dbReference type="InterPro" id="IPR043133">
    <property type="entry name" value="GTP-CH-I_C/QueF"/>
</dbReference>
<evidence type="ECO:0000256" key="5">
    <source>
        <dbReference type="ARBA" id="ARBA00023239"/>
    </source>
</evidence>
<dbReference type="SUPFAM" id="SSF55620">
    <property type="entry name" value="Tetrahydrobiopterin biosynthesis enzymes-like"/>
    <property type="match status" value="1"/>
</dbReference>
<dbReference type="GO" id="GO:0046654">
    <property type="term" value="P:tetrahydrofolate biosynthetic process"/>
    <property type="evidence" value="ECO:0007669"/>
    <property type="project" value="UniProtKB-UniRule"/>
</dbReference>
<comment type="function">
    <text evidence="6">Catalyzes the conversion of 7,8-dihydroneopterin to 6-hydroxymethyl-7,8-dihydropterin.</text>
</comment>
<comment type="similarity">
    <text evidence="3 6">Belongs to the DHNA family.</text>
</comment>
<gene>
    <name evidence="8" type="ORF">EV194_10678</name>
</gene>
<dbReference type="EC" id="4.1.2.25" evidence="6"/>
<keyword evidence="5 6" id="KW-0456">Lyase</keyword>
<evidence type="ECO:0000256" key="2">
    <source>
        <dbReference type="ARBA" id="ARBA00005013"/>
    </source>
</evidence>
<dbReference type="Proteomes" id="UP000295221">
    <property type="component" value="Unassembled WGS sequence"/>
</dbReference>
<dbReference type="NCBIfam" id="TIGR00526">
    <property type="entry name" value="folB_dom"/>
    <property type="match status" value="1"/>
</dbReference>
<organism evidence="8 9">
    <name type="scientific">Natronoflexus pectinivorans</name>
    <dbReference type="NCBI Taxonomy" id="682526"/>
    <lineage>
        <taxon>Bacteria</taxon>
        <taxon>Pseudomonadati</taxon>
        <taxon>Bacteroidota</taxon>
        <taxon>Bacteroidia</taxon>
        <taxon>Marinilabiliales</taxon>
        <taxon>Marinilabiliaceae</taxon>
        <taxon>Natronoflexus</taxon>
    </lineage>
</organism>
<dbReference type="SMART" id="SM00905">
    <property type="entry name" value="FolB"/>
    <property type="match status" value="1"/>
</dbReference>
<dbReference type="EMBL" id="SLWK01000006">
    <property type="protein sequence ID" value="TCO07937.1"/>
    <property type="molecule type" value="Genomic_DNA"/>
</dbReference>
<dbReference type="GO" id="GO:0005737">
    <property type="term" value="C:cytoplasm"/>
    <property type="evidence" value="ECO:0007669"/>
    <property type="project" value="TreeGrafter"/>
</dbReference>
<feature type="domain" description="Dihydroneopterin aldolase/epimerase" evidence="7">
    <location>
        <begin position="10"/>
        <end position="122"/>
    </location>
</feature>
<evidence type="ECO:0000313" key="9">
    <source>
        <dbReference type="Proteomes" id="UP000295221"/>
    </source>
</evidence>
<keyword evidence="9" id="KW-1185">Reference proteome</keyword>
<keyword evidence="4 6" id="KW-0289">Folate biosynthesis</keyword>
<dbReference type="AlphaFoldDB" id="A0A4R2GHN0"/>
<evidence type="ECO:0000256" key="4">
    <source>
        <dbReference type="ARBA" id="ARBA00022909"/>
    </source>
</evidence>
<dbReference type="NCBIfam" id="TIGR00525">
    <property type="entry name" value="folB"/>
    <property type="match status" value="1"/>
</dbReference>
<dbReference type="OrthoDB" id="9803748at2"/>
<evidence type="ECO:0000313" key="8">
    <source>
        <dbReference type="EMBL" id="TCO07937.1"/>
    </source>
</evidence>
<dbReference type="Gene3D" id="3.30.1130.10">
    <property type="match status" value="1"/>
</dbReference>
<dbReference type="InterPro" id="IPR006156">
    <property type="entry name" value="Dihydroneopterin_aldolase"/>
</dbReference>
<dbReference type="PANTHER" id="PTHR42844:SF1">
    <property type="entry name" value="DIHYDRONEOPTERIN ALDOLASE 1-RELATED"/>
    <property type="match status" value="1"/>
</dbReference>
<proteinExistence type="inferred from homology"/>
<dbReference type="RefSeq" id="WP_132433840.1">
    <property type="nucleotide sequence ID" value="NZ_SLWK01000006.1"/>
</dbReference>
<sequence length="122" mass="13981">MSYLDQTAIIELEKMDFYAYHGCYKEEQVVGNKFVVNITLETNISTPAASDKIQDALNYVEVYNVVKEEMMKTSHLLEHVTKRIIDRLFRDFPAIIHATVKVSKMNPPMGGQMKAVSVLLKR</sequence>
<dbReference type="UniPathway" id="UPA00077">
    <property type="reaction ID" value="UER00154"/>
</dbReference>
<dbReference type="GO" id="GO:0004150">
    <property type="term" value="F:dihydroneopterin aldolase activity"/>
    <property type="evidence" value="ECO:0007669"/>
    <property type="project" value="UniProtKB-UniRule"/>
</dbReference>
<dbReference type="InterPro" id="IPR006157">
    <property type="entry name" value="FolB_dom"/>
</dbReference>
<dbReference type="PANTHER" id="PTHR42844">
    <property type="entry name" value="DIHYDRONEOPTERIN ALDOLASE 1-RELATED"/>
    <property type="match status" value="1"/>
</dbReference>
<evidence type="ECO:0000256" key="1">
    <source>
        <dbReference type="ARBA" id="ARBA00001353"/>
    </source>
</evidence>
<reference evidence="8 9" key="1">
    <citation type="submission" date="2019-03" db="EMBL/GenBank/DDBJ databases">
        <title>Genomic Encyclopedia of Type Strains, Phase IV (KMG-IV): sequencing the most valuable type-strain genomes for metagenomic binning, comparative biology and taxonomic classification.</title>
        <authorList>
            <person name="Goeker M."/>
        </authorList>
    </citation>
    <scope>NUCLEOTIDE SEQUENCE [LARGE SCALE GENOMIC DNA]</scope>
    <source>
        <strain evidence="8 9">DSM 24179</strain>
    </source>
</reference>
<evidence type="ECO:0000259" key="7">
    <source>
        <dbReference type="SMART" id="SM00905"/>
    </source>
</evidence>
<evidence type="ECO:0000256" key="6">
    <source>
        <dbReference type="RuleBase" id="RU362079"/>
    </source>
</evidence>
<dbReference type="Pfam" id="PF02152">
    <property type="entry name" value="FolB"/>
    <property type="match status" value="1"/>
</dbReference>
<protein>
    <recommendedName>
        <fullName evidence="6">7,8-dihydroneopterin aldolase</fullName>
        <ecNumber evidence="6">4.1.2.25</ecNumber>
    </recommendedName>
</protein>
<name>A0A4R2GHN0_9BACT</name>
<dbReference type="GO" id="GO:0046656">
    <property type="term" value="P:folic acid biosynthetic process"/>
    <property type="evidence" value="ECO:0007669"/>
    <property type="project" value="UniProtKB-UniRule"/>
</dbReference>